<evidence type="ECO:0000313" key="2">
    <source>
        <dbReference type="EMBL" id="TWT96690.1"/>
    </source>
</evidence>
<dbReference type="InterPro" id="IPR029060">
    <property type="entry name" value="PIN-like_dom_sf"/>
</dbReference>
<organism evidence="2 3">
    <name type="scientific">Botrimarina colliarenosi</name>
    <dbReference type="NCBI Taxonomy" id="2528001"/>
    <lineage>
        <taxon>Bacteria</taxon>
        <taxon>Pseudomonadati</taxon>
        <taxon>Planctomycetota</taxon>
        <taxon>Planctomycetia</taxon>
        <taxon>Pirellulales</taxon>
        <taxon>Lacipirellulaceae</taxon>
        <taxon>Botrimarina</taxon>
    </lineage>
</organism>
<dbReference type="OrthoDB" id="285623at2"/>
<dbReference type="InterPro" id="IPR002716">
    <property type="entry name" value="PIN_dom"/>
</dbReference>
<dbReference type="AlphaFoldDB" id="A0A5C6ABB0"/>
<sequence length="138" mass="15452">MSEVVLADTGPLVAILNQSDQHHKQSIEALKTLRLPLLTCWPVLTEAAYLLRQYPDAVAKLLEGLQSGFLELLPLDESDASAIRGILSTYRDQGYQLADASLMHLAEREDIATVFTLDRRDFDVYRPQAFAALRLLPE</sequence>
<dbReference type="Gene3D" id="3.40.50.1010">
    <property type="entry name" value="5'-nuclease"/>
    <property type="match status" value="1"/>
</dbReference>
<keyword evidence="2" id="KW-0378">Hydrolase</keyword>
<comment type="caution">
    <text evidence="2">The sequence shown here is derived from an EMBL/GenBank/DDBJ whole genome shotgun (WGS) entry which is preliminary data.</text>
</comment>
<dbReference type="RefSeq" id="WP_146445209.1">
    <property type="nucleotide sequence ID" value="NZ_SJPR01000003.1"/>
</dbReference>
<dbReference type="SUPFAM" id="SSF88723">
    <property type="entry name" value="PIN domain-like"/>
    <property type="match status" value="1"/>
</dbReference>
<dbReference type="Pfam" id="PF01850">
    <property type="entry name" value="PIN"/>
    <property type="match status" value="1"/>
</dbReference>
<dbReference type="Proteomes" id="UP000317421">
    <property type="component" value="Unassembled WGS sequence"/>
</dbReference>
<reference evidence="2 3" key="1">
    <citation type="submission" date="2019-02" db="EMBL/GenBank/DDBJ databases">
        <title>Deep-cultivation of Planctomycetes and their phenomic and genomic characterization uncovers novel biology.</title>
        <authorList>
            <person name="Wiegand S."/>
            <person name="Jogler M."/>
            <person name="Boedeker C."/>
            <person name="Pinto D."/>
            <person name="Vollmers J."/>
            <person name="Rivas-Marin E."/>
            <person name="Kohn T."/>
            <person name="Peeters S.H."/>
            <person name="Heuer A."/>
            <person name="Rast P."/>
            <person name="Oberbeckmann S."/>
            <person name="Bunk B."/>
            <person name="Jeske O."/>
            <person name="Meyerdierks A."/>
            <person name="Storesund J.E."/>
            <person name="Kallscheuer N."/>
            <person name="Luecker S."/>
            <person name="Lage O.M."/>
            <person name="Pohl T."/>
            <person name="Merkel B.J."/>
            <person name="Hornburger P."/>
            <person name="Mueller R.-W."/>
            <person name="Bruemmer F."/>
            <person name="Labrenz M."/>
            <person name="Spormann A.M."/>
            <person name="Op Den Camp H."/>
            <person name="Overmann J."/>
            <person name="Amann R."/>
            <person name="Jetten M.S.M."/>
            <person name="Mascher T."/>
            <person name="Medema M.H."/>
            <person name="Devos D.P."/>
            <person name="Kaster A.-K."/>
            <person name="Ovreas L."/>
            <person name="Rohde M."/>
            <person name="Galperin M.Y."/>
            <person name="Jogler C."/>
        </authorList>
    </citation>
    <scope>NUCLEOTIDE SEQUENCE [LARGE SCALE GENOMIC DNA]</scope>
    <source>
        <strain evidence="2 3">Pla108</strain>
    </source>
</reference>
<name>A0A5C6ABB0_9BACT</name>
<protein>
    <submittedName>
        <fullName evidence="2">Ribonuclease VapC26</fullName>
        <ecNumber evidence="2">3.1.-.-</ecNumber>
    </submittedName>
</protein>
<dbReference type="GO" id="GO:0016787">
    <property type="term" value="F:hydrolase activity"/>
    <property type="evidence" value="ECO:0007669"/>
    <property type="project" value="UniProtKB-KW"/>
</dbReference>
<keyword evidence="3" id="KW-1185">Reference proteome</keyword>
<gene>
    <name evidence="2" type="ORF">Pla108_24640</name>
</gene>
<evidence type="ECO:0000313" key="3">
    <source>
        <dbReference type="Proteomes" id="UP000317421"/>
    </source>
</evidence>
<feature type="domain" description="PIN" evidence="1">
    <location>
        <begin position="6"/>
        <end position="123"/>
    </location>
</feature>
<accession>A0A5C6ABB0</accession>
<dbReference type="EC" id="3.1.-.-" evidence="2"/>
<evidence type="ECO:0000259" key="1">
    <source>
        <dbReference type="Pfam" id="PF01850"/>
    </source>
</evidence>
<proteinExistence type="predicted"/>
<dbReference type="EMBL" id="SJPR01000003">
    <property type="protein sequence ID" value="TWT96690.1"/>
    <property type="molecule type" value="Genomic_DNA"/>
</dbReference>